<keyword evidence="4 6" id="KW-0862">Zinc</keyword>
<dbReference type="Pfam" id="PF08240">
    <property type="entry name" value="ADH_N"/>
    <property type="match status" value="1"/>
</dbReference>
<dbReference type="RefSeq" id="WP_132028508.1">
    <property type="nucleotide sequence ID" value="NZ_CP068564.1"/>
</dbReference>
<evidence type="ECO:0000256" key="2">
    <source>
        <dbReference type="ARBA" id="ARBA00008072"/>
    </source>
</evidence>
<name>A0A4R3KSW2_9FIRM</name>
<keyword evidence="3 6" id="KW-0479">Metal-binding</keyword>
<evidence type="ECO:0000256" key="5">
    <source>
        <dbReference type="ARBA" id="ARBA00023002"/>
    </source>
</evidence>
<evidence type="ECO:0000256" key="3">
    <source>
        <dbReference type="ARBA" id="ARBA00022723"/>
    </source>
</evidence>
<sequence length="350" mass="37588">MKGYAFLEKGKIGFVEKPIPTCGKKDAIVKLTAIAACSSDVHSVQMGIAPPNLIMGHEGIGIVTEVGEDVRRIKPGDKVIIPAVTPDWSEKEIQYNMHQHSGGQLKGINLSSYEDGLYAEYARIRYADMNLALLPEGMDLKSAVMVTDMMTTGFHGAELADIEFGDTVVVIGIGPVGLMAIAGSKLRGAGKIFGVGTRPKAVELAKEYGATKIISYKEGDIVEQVMEITDGNGVDRVIIAGGGIDVVNQAVMMVRPGGTVANINMYESMEDIPISCPAWGFGMAHKTIKGGLTPGGRVRMEAMIQLVMAGRVDPSKLVTHEFKGIDKIADAYNLMVEKPKDLIKPIVWLE</sequence>
<comment type="caution">
    <text evidence="8">The sequence shown here is derived from an EMBL/GenBank/DDBJ whole genome shotgun (WGS) entry which is preliminary data.</text>
</comment>
<dbReference type="SUPFAM" id="SSF50129">
    <property type="entry name" value="GroES-like"/>
    <property type="match status" value="1"/>
</dbReference>
<keyword evidence="9" id="KW-1185">Reference proteome</keyword>
<dbReference type="SMART" id="SM00829">
    <property type="entry name" value="PKS_ER"/>
    <property type="match status" value="1"/>
</dbReference>
<comment type="similarity">
    <text evidence="2 6">Belongs to the zinc-containing alcohol dehydrogenase family.</text>
</comment>
<dbReference type="InterPro" id="IPR013154">
    <property type="entry name" value="ADH-like_N"/>
</dbReference>
<dbReference type="PANTHER" id="PTHR42813:SF4">
    <property type="entry name" value="NADP-DEPENDENT ISOPROPANOL DEHYDROGENASE"/>
    <property type="match status" value="1"/>
</dbReference>
<dbReference type="InterPro" id="IPR013149">
    <property type="entry name" value="ADH-like_C"/>
</dbReference>
<dbReference type="GO" id="GO:0016491">
    <property type="term" value="F:oxidoreductase activity"/>
    <property type="evidence" value="ECO:0007669"/>
    <property type="project" value="UniProtKB-KW"/>
</dbReference>
<evidence type="ECO:0000256" key="6">
    <source>
        <dbReference type="RuleBase" id="RU361277"/>
    </source>
</evidence>
<evidence type="ECO:0000313" key="9">
    <source>
        <dbReference type="Proteomes" id="UP000294567"/>
    </source>
</evidence>
<dbReference type="EMBL" id="SMAE01000010">
    <property type="protein sequence ID" value="TCS87571.1"/>
    <property type="molecule type" value="Genomic_DNA"/>
</dbReference>
<gene>
    <name evidence="8" type="ORF">EDD65_1105</name>
</gene>
<dbReference type="SUPFAM" id="SSF51735">
    <property type="entry name" value="NAD(P)-binding Rossmann-fold domains"/>
    <property type="match status" value="1"/>
</dbReference>
<dbReference type="Proteomes" id="UP000294567">
    <property type="component" value="Unassembled WGS sequence"/>
</dbReference>
<feature type="domain" description="Enoyl reductase (ER)" evidence="7">
    <location>
        <begin position="10"/>
        <end position="336"/>
    </location>
</feature>
<dbReference type="PANTHER" id="PTHR42813">
    <property type="entry name" value="ZINC-TYPE ALCOHOL DEHYDROGENASE-LIKE"/>
    <property type="match status" value="1"/>
</dbReference>
<dbReference type="OrthoDB" id="9769198at2"/>
<dbReference type="InterPro" id="IPR020843">
    <property type="entry name" value="ER"/>
</dbReference>
<dbReference type="Gene3D" id="3.90.180.10">
    <property type="entry name" value="Medium-chain alcohol dehydrogenases, catalytic domain"/>
    <property type="match status" value="1"/>
</dbReference>
<accession>A0A4R3KSW2</accession>
<dbReference type="Pfam" id="PF00107">
    <property type="entry name" value="ADH_zinc_N"/>
    <property type="match status" value="1"/>
</dbReference>
<evidence type="ECO:0000256" key="1">
    <source>
        <dbReference type="ARBA" id="ARBA00001947"/>
    </source>
</evidence>
<reference evidence="8 9" key="1">
    <citation type="submission" date="2019-03" db="EMBL/GenBank/DDBJ databases">
        <title>Genomic Encyclopedia of Type Strains, Phase IV (KMG-IV): sequencing the most valuable type-strain genomes for metagenomic binning, comparative biology and taxonomic classification.</title>
        <authorList>
            <person name="Goeker M."/>
        </authorList>
    </citation>
    <scope>NUCLEOTIDE SEQUENCE [LARGE SCALE GENOMIC DNA]</scope>
    <source>
        <strain evidence="8 9">DSM 26752</strain>
    </source>
</reference>
<evidence type="ECO:0000256" key="4">
    <source>
        <dbReference type="ARBA" id="ARBA00022833"/>
    </source>
</evidence>
<dbReference type="PROSITE" id="PS00059">
    <property type="entry name" value="ADH_ZINC"/>
    <property type="match status" value="1"/>
</dbReference>
<proteinExistence type="inferred from homology"/>
<dbReference type="GO" id="GO:0008270">
    <property type="term" value="F:zinc ion binding"/>
    <property type="evidence" value="ECO:0007669"/>
    <property type="project" value="InterPro"/>
</dbReference>
<organism evidence="8 9">
    <name type="scientific">Keratinibaculum paraultunense</name>
    <dbReference type="NCBI Taxonomy" id="1278232"/>
    <lineage>
        <taxon>Bacteria</taxon>
        <taxon>Bacillati</taxon>
        <taxon>Bacillota</taxon>
        <taxon>Tissierellia</taxon>
        <taxon>Tissierellales</taxon>
        <taxon>Tepidimicrobiaceae</taxon>
        <taxon>Keratinibaculum</taxon>
    </lineage>
</organism>
<dbReference type="AlphaFoldDB" id="A0A4R3KSW2"/>
<protein>
    <submittedName>
        <fullName evidence="8">Threonine dehydrogenase-like Zn-dependent dehydrogenase</fullName>
    </submittedName>
</protein>
<evidence type="ECO:0000313" key="8">
    <source>
        <dbReference type="EMBL" id="TCS87571.1"/>
    </source>
</evidence>
<keyword evidence="5" id="KW-0560">Oxidoreductase</keyword>
<evidence type="ECO:0000259" key="7">
    <source>
        <dbReference type="SMART" id="SM00829"/>
    </source>
</evidence>
<dbReference type="InterPro" id="IPR011032">
    <property type="entry name" value="GroES-like_sf"/>
</dbReference>
<dbReference type="Gene3D" id="3.40.50.720">
    <property type="entry name" value="NAD(P)-binding Rossmann-like Domain"/>
    <property type="match status" value="1"/>
</dbReference>
<dbReference type="InterPro" id="IPR036291">
    <property type="entry name" value="NAD(P)-bd_dom_sf"/>
</dbReference>
<dbReference type="InterPro" id="IPR002328">
    <property type="entry name" value="ADH_Zn_CS"/>
</dbReference>
<comment type="cofactor">
    <cofactor evidence="1 6">
        <name>Zn(2+)</name>
        <dbReference type="ChEBI" id="CHEBI:29105"/>
    </cofactor>
</comment>